<dbReference type="PANTHER" id="PTHR10052">
    <property type="entry name" value="60S RIBOSOMAL PROTEIN L18A"/>
    <property type="match status" value="1"/>
</dbReference>
<dbReference type="HAMAP" id="MF_00273">
    <property type="entry name" value="Ribosomal_eL20"/>
    <property type="match status" value="1"/>
</dbReference>
<evidence type="ECO:0000313" key="2">
    <source>
        <dbReference type="Proteomes" id="UP000250321"/>
    </source>
</evidence>
<dbReference type="GO" id="GO:0005840">
    <property type="term" value="C:ribosome"/>
    <property type="evidence" value="ECO:0007669"/>
    <property type="project" value="InterPro"/>
</dbReference>
<name>A0A314XMQ0_PRUYE</name>
<evidence type="ECO:0000313" key="1">
    <source>
        <dbReference type="EMBL" id="PQP93398.1"/>
    </source>
</evidence>
<dbReference type="Proteomes" id="UP000250321">
    <property type="component" value="Unassembled WGS sequence"/>
</dbReference>
<dbReference type="STRING" id="2094558.A0A314XMQ0"/>
<organism evidence="1 2">
    <name type="scientific">Prunus yedoensis var. nudiflora</name>
    <dbReference type="NCBI Taxonomy" id="2094558"/>
    <lineage>
        <taxon>Eukaryota</taxon>
        <taxon>Viridiplantae</taxon>
        <taxon>Streptophyta</taxon>
        <taxon>Embryophyta</taxon>
        <taxon>Tracheophyta</taxon>
        <taxon>Spermatophyta</taxon>
        <taxon>Magnoliopsida</taxon>
        <taxon>eudicotyledons</taxon>
        <taxon>Gunneridae</taxon>
        <taxon>Pentapetalae</taxon>
        <taxon>rosids</taxon>
        <taxon>fabids</taxon>
        <taxon>Rosales</taxon>
        <taxon>Rosaceae</taxon>
        <taxon>Amygdaloideae</taxon>
        <taxon>Amygdaleae</taxon>
        <taxon>Prunus</taxon>
    </lineage>
</organism>
<dbReference type="InterPro" id="IPR021138">
    <property type="entry name" value="Ribosomal_eL20_eukaryotes"/>
</dbReference>
<accession>A0A314XMQ0</accession>
<reference evidence="1 2" key="1">
    <citation type="submission" date="2018-02" db="EMBL/GenBank/DDBJ databases">
        <title>Draft genome of wild Prunus yedoensis var. nudiflora.</title>
        <authorList>
            <person name="Baek S."/>
            <person name="Kim J.-H."/>
            <person name="Choi K."/>
            <person name="Kim G.-B."/>
            <person name="Cho A."/>
            <person name="Jang H."/>
            <person name="Shin C.-H."/>
            <person name="Yu H.-J."/>
            <person name="Mun J.-H."/>
        </authorList>
    </citation>
    <scope>NUCLEOTIDE SEQUENCE [LARGE SCALE GENOMIC DNA]</scope>
    <source>
        <strain evidence="2">cv. Jeju island</strain>
        <tissue evidence="1">Leaf</tissue>
    </source>
</reference>
<keyword evidence="2" id="KW-1185">Reference proteome</keyword>
<gene>
    <name evidence="1" type="ORF">Pyn_21145</name>
</gene>
<dbReference type="AlphaFoldDB" id="A0A314XMQ0"/>
<dbReference type="EMBL" id="PJQY01002464">
    <property type="protein sequence ID" value="PQP93398.1"/>
    <property type="molecule type" value="Genomic_DNA"/>
</dbReference>
<sequence>MRFEHEDKGDFATSPKYFRCYKRKGELGFCIWTSKEGVSNGKAAINGVVFVLQCHLYQVVRRKLPTASDEHPKIYRIKLWATNEVFLRKLKKVKKSNGQVLAINEWGSGSSSTLLLAKSNLLPKVKNIQAQLACAVAHVADPNEQASKTNLNQALETNNEQATVVNAHGTWFGWATRGVGSSGVWAH</sequence>
<comment type="caution">
    <text evidence="1">The sequence shown here is derived from an EMBL/GenBank/DDBJ whole genome shotgun (WGS) entry which is preliminary data.</text>
</comment>
<dbReference type="GO" id="GO:0006412">
    <property type="term" value="P:translation"/>
    <property type="evidence" value="ECO:0007669"/>
    <property type="project" value="InterPro"/>
</dbReference>
<dbReference type="InterPro" id="IPR028877">
    <property type="entry name" value="Ribosomal_eL20"/>
</dbReference>
<dbReference type="GO" id="GO:0003735">
    <property type="term" value="F:structural constituent of ribosome"/>
    <property type="evidence" value="ECO:0007669"/>
    <property type="project" value="InterPro"/>
</dbReference>
<proteinExistence type="inferred from homology"/>
<protein>
    <submittedName>
        <fullName evidence="1">Uncharacterized protein</fullName>
    </submittedName>
</protein>
<dbReference type="Gene3D" id="3.10.20.10">
    <property type="match status" value="1"/>
</dbReference>